<feature type="non-terminal residue" evidence="1">
    <location>
        <position position="78"/>
    </location>
</feature>
<organism evidence="1">
    <name type="scientific">termite gut metagenome</name>
    <dbReference type="NCBI Taxonomy" id="433724"/>
    <lineage>
        <taxon>unclassified sequences</taxon>
        <taxon>metagenomes</taxon>
        <taxon>organismal metagenomes</taxon>
    </lineage>
</organism>
<accession>A0A5J4PBC7</accession>
<name>A0A5J4PBC7_9ZZZZ</name>
<keyword evidence="1" id="KW-0675">Receptor</keyword>
<comment type="caution">
    <text evidence="1">The sequence shown here is derived from an EMBL/GenBank/DDBJ whole genome shotgun (WGS) entry which is preliminary data.</text>
</comment>
<dbReference type="InterPro" id="IPR018247">
    <property type="entry name" value="EF_Hand_1_Ca_BS"/>
</dbReference>
<protein>
    <submittedName>
        <fullName evidence="1">TonB-dependent receptor SusC</fullName>
    </submittedName>
</protein>
<dbReference type="PROSITE" id="PS00018">
    <property type="entry name" value="EF_HAND_1"/>
    <property type="match status" value="1"/>
</dbReference>
<dbReference type="EMBL" id="SNRY01010396">
    <property type="protein sequence ID" value="KAA6305813.1"/>
    <property type="molecule type" value="Genomic_DNA"/>
</dbReference>
<dbReference type="AlphaFoldDB" id="A0A5J4PBC7"/>
<gene>
    <name evidence="1" type="ORF">EZS27_042534</name>
</gene>
<evidence type="ECO:0000313" key="1">
    <source>
        <dbReference type="EMBL" id="KAA6305813.1"/>
    </source>
</evidence>
<proteinExistence type="predicted"/>
<sequence length="78" mass="8920">MDEEEIRNSPRQDFGDYMPGDIKYKDINGDGVVNSNDMVPMGYPTKPEIQYGFGLSTGYKNFDFSFFLQGNARVSFFI</sequence>
<reference evidence="1" key="1">
    <citation type="submission" date="2019-03" db="EMBL/GenBank/DDBJ databases">
        <title>Single cell metagenomics reveals metabolic interactions within the superorganism composed of flagellate Streblomastix strix and complex community of Bacteroidetes bacteria on its surface.</title>
        <authorList>
            <person name="Treitli S.C."/>
            <person name="Kolisko M."/>
            <person name="Husnik F."/>
            <person name="Keeling P."/>
            <person name="Hampl V."/>
        </authorList>
    </citation>
    <scope>NUCLEOTIDE SEQUENCE</scope>
    <source>
        <strain evidence="1">STM</strain>
    </source>
</reference>